<accession>A0ACC2LR42</accession>
<proteinExistence type="predicted"/>
<dbReference type="Proteomes" id="UP001234297">
    <property type="component" value="Chromosome 3"/>
</dbReference>
<keyword evidence="2" id="KW-1185">Reference proteome</keyword>
<evidence type="ECO:0000313" key="2">
    <source>
        <dbReference type="Proteomes" id="UP001234297"/>
    </source>
</evidence>
<protein>
    <submittedName>
        <fullName evidence="1">Uncharacterized protein</fullName>
    </submittedName>
</protein>
<gene>
    <name evidence="1" type="ORF">MRB53_009763</name>
</gene>
<organism evidence="1 2">
    <name type="scientific">Persea americana</name>
    <name type="common">Avocado</name>
    <dbReference type="NCBI Taxonomy" id="3435"/>
    <lineage>
        <taxon>Eukaryota</taxon>
        <taxon>Viridiplantae</taxon>
        <taxon>Streptophyta</taxon>
        <taxon>Embryophyta</taxon>
        <taxon>Tracheophyta</taxon>
        <taxon>Spermatophyta</taxon>
        <taxon>Magnoliopsida</taxon>
        <taxon>Magnoliidae</taxon>
        <taxon>Laurales</taxon>
        <taxon>Lauraceae</taxon>
        <taxon>Persea</taxon>
    </lineage>
</organism>
<evidence type="ECO:0000313" key="1">
    <source>
        <dbReference type="EMBL" id="KAJ8635496.1"/>
    </source>
</evidence>
<sequence length="102" mass="11342">MMQVYVTVTHLTSHIFGGVGAEPLLYDDEGDGRLSSDDARSLQRFIMGFDVASTRVRKGHHVDGGCCIHVNGINGRDLLKKYGKEDRGRLCNWSERSSETLT</sequence>
<comment type="caution">
    <text evidence="1">The sequence shown here is derived from an EMBL/GenBank/DDBJ whole genome shotgun (WGS) entry which is preliminary data.</text>
</comment>
<reference evidence="1 2" key="1">
    <citation type="journal article" date="2022" name="Hortic Res">
        <title>A haplotype resolved chromosomal level avocado genome allows analysis of novel avocado genes.</title>
        <authorList>
            <person name="Nath O."/>
            <person name="Fletcher S.J."/>
            <person name="Hayward A."/>
            <person name="Shaw L.M."/>
            <person name="Masouleh A.K."/>
            <person name="Furtado A."/>
            <person name="Henry R.J."/>
            <person name="Mitter N."/>
        </authorList>
    </citation>
    <scope>NUCLEOTIDE SEQUENCE [LARGE SCALE GENOMIC DNA]</scope>
    <source>
        <strain evidence="2">cv. Hass</strain>
    </source>
</reference>
<dbReference type="EMBL" id="CM056811">
    <property type="protein sequence ID" value="KAJ8635496.1"/>
    <property type="molecule type" value="Genomic_DNA"/>
</dbReference>
<name>A0ACC2LR42_PERAE</name>